<comment type="caution">
    <text evidence="1">The sequence shown here is derived from an EMBL/GenBank/DDBJ whole genome shotgun (WGS) entry which is preliminary data.</text>
</comment>
<evidence type="ECO:0000313" key="1">
    <source>
        <dbReference type="EMBL" id="NYD51326.1"/>
    </source>
</evidence>
<dbReference type="RefSeq" id="WP_179847733.1">
    <property type="nucleotide sequence ID" value="NZ_JACCBA010000001.1"/>
</dbReference>
<reference evidence="1 2" key="1">
    <citation type="submission" date="2020-07" db="EMBL/GenBank/DDBJ databases">
        <title>Sequencing the genomes of 1000 actinobacteria strains.</title>
        <authorList>
            <person name="Klenk H.-P."/>
        </authorList>
    </citation>
    <scope>NUCLEOTIDE SEQUENCE [LARGE SCALE GENOMIC DNA]</scope>
    <source>
        <strain evidence="1 2">DSM 40398</strain>
    </source>
</reference>
<organism evidence="1 2">
    <name type="scientific">Actinomadura luteofluorescens</name>
    <dbReference type="NCBI Taxonomy" id="46163"/>
    <lineage>
        <taxon>Bacteria</taxon>
        <taxon>Bacillati</taxon>
        <taxon>Actinomycetota</taxon>
        <taxon>Actinomycetes</taxon>
        <taxon>Streptosporangiales</taxon>
        <taxon>Thermomonosporaceae</taxon>
        <taxon>Actinomadura</taxon>
    </lineage>
</organism>
<accession>A0A7Y9EP34</accession>
<gene>
    <name evidence="1" type="ORF">BJY14_007309</name>
</gene>
<evidence type="ECO:0000313" key="2">
    <source>
        <dbReference type="Proteomes" id="UP000529783"/>
    </source>
</evidence>
<protein>
    <submittedName>
        <fullName evidence="1">Uncharacterized protein</fullName>
    </submittedName>
</protein>
<proteinExistence type="predicted"/>
<sequence>MDEAQDLAAAHWRMLRAIVPGVEARLARAGIPATRARDTLHITWHGTPAPSSAPPH</sequence>
<name>A0A7Y9EP34_9ACTN</name>
<keyword evidence="2" id="KW-1185">Reference proteome</keyword>
<dbReference type="Proteomes" id="UP000529783">
    <property type="component" value="Unassembled WGS sequence"/>
</dbReference>
<dbReference type="EMBL" id="JACCBA010000001">
    <property type="protein sequence ID" value="NYD51326.1"/>
    <property type="molecule type" value="Genomic_DNA"/>
</dbReference>
<dbReference type="AlphaFoldDB" id="A0A7Y9EP34"/>